<feature type="domain" description="MPN" evidence="2">
    <location>
        <begin position="1"/>
        <end position="106"/>
    </location>
</feature>
<dbReference type="InterPro" id="IPR040749">
    <property type="entry name" value="BRCC36_C"/>
</dbReference>
<feature type="region of interest" description="Disordered" evidence="1">
    <location>
        <begin position="126"/>
        <end position="164"/>
    </location>
</feature>
<dbReference type="SMART" id="SM00232">
    <property type="entry name" value="JAB_MPN"/>
    <property type="match status" value="1"/>
</dbReference>
<reference evidence="3 4" key="1">
    <citation type="journal article" date="2024" name="Plant Biotechnol. J.">
        <title>Dendrobium thyrsiflorum genome and its molecular insights into genes involved in important horticultural traits.</title>
        <authorList>
            <person name="Chen B."/>
            <person name="Wang J.Y."/>
            <person name="Zheng P.J."/>
            <person name="Li K.L."/>
            <person name="Liang Y.M."/>
            <person name="Chen X.F."/>
            <person name="Zhang C."/>
            <person name="Zhao X."/>
            <person name="He X."/>
            <person name="Zhang G.Q."/>
            <person name="Liu Z.J."/>
            <person name="Xu Q."/>
        </authorList>
    </citation>
    <scope>NUCLEOTIDE SEQUENCE [LARGE SCALE GENOMIC DNA]</scope>
    <source>
        <strain evidence="3">GZMU011</strain>
    </source>
</reference>
<name>A0ABD0TT94_DENTH</name>
<evidence type="ECO:0000313" key="4">
    <source>
        <dbReference type="Proteomes" id="UP001552299"/>
    </source>
</evidence>
<protein>
    <recommendedName>
        <fullName evidence="2">MPN domain-containing protein</fullName>
    </recommendedName>
</protein>
<accession>A0ABD0TT94</accession>
<dbReference type="SUPFAM" id="SSF102712">
    <property type="entry name" value="JAB1/MPN domain"/>
    <property type="match status" value="1"/>
</dbReference>
<dbReference type="InterPro" id="IPR037518">
    <property type="entry name" value="MPN"/>
</dbReference>
<dbReference type="Pfam" id="PF01398">
    <property type="entry name" value="JAB"/>
    <property type="match status" value="1"/>
</dbReference>
<dbReference type="PANTHER" id="PTHR10410">
    <property type="entry name" value="EUKARYOTIC TRANSLATION INITIATION FACTOR 3 -RELATED"/>
    <property type="match status" value="1"/>
</dbReference>
<dbReference type="InterPro" id="IPR000555">
    <property type="entry name" value="JAMM/MPN+_dom"/>
</dbReference>
<dbReference type="Pfam" id="PF18110">
    <property type="entry name" value="BRCC36_C"/>
    <property type="match status" value="1"/>
</dbReference>
<feature type="compositionally biased region" description="Polar residues" evidence="1">
    <location>
        <begin position="126"/>
        <end position="137"/>
    </location>
</feature>
<comment type="caution">
    <text evidence="3">The sequence shown here is derived from an EMBL/GenBank/DDBJ whole genome shotgun (WGS) entry which is preliminary data.</text>
</comment>
<feature type="compositionally biased region" description="Low complexity" evidence="1">
    <location>
        <begin position="360"/>
        <end position="372"/>
    </location>
</feature>
<organism evidence="3 4">
    <name type="scientific">Dendrobium thyrsiflorum</name>
    <name type="common">Pinecone-like raceme dendrobium</name>
    <name type="synonym">Orchid</name>
    <dbReference type="NCBI Taxonomy" id="117978"/>
    <lineage>
        <taxon>Eukaryota</taxon>
        <taxon>Viridiplantae</taxon>
        <taxon>Streptophyta</taxon>
        <taxon>Embryophyta</taxon>
        <taxon>Tracheophyta</taxon>
        <taxon>Spermatophyta</taxon>
        <taxon>Magnoliopsida</taxon>
        <taxon>Liliopsida</taxon>
        <taxon>Asparagales</taxon>
        <taxon>Orchidaceae</taxon>
        <taxon>Epidendroideae</taxon>
        <taxon>Malaxideae</taxon>
        <taxon>Dendrobiinae</taxon>
        <taxon>Dendrobium</taxon>
    </lineage>
</organism>
<proteinExistence type="predicted"/>
<sequence length="378" mass="42581">MPLTSVQVSEDVWLTCLAHSLTTETEEIMGLLFGDIQTIGRTTRVIGWYHSHPHITVLPSHVDVRTQAMYQMLDRGFIGLIFSCFSEDAQKVGRIQVIAFQSADLKQRYEYPARVTTVDIETSSSWSSFDNPRSASESPVIESIEQDSGDSRMTKTAKIVRSSDMEQSSTQNDIKYLEKQKMAESSIVLFNAENLHETSTNTDSIDMSDSVLEALHRSSMDISGAEYIRTEVPLIVLPTRALLKLDSPLSSFTDMQHMLFEEEQSAYKQALQQNMRNGKIHPLAYIHHTSTYQASLCKLIEYCLSPAVKVLQDRLKENEIRLGILMEEGISLERELNLESSPRRHQGGGALTLQREMRNSGESGSRSPSSISNRRKTP</sequence>
<dbReference type="Gene3D" id="3.40.140.10">
    <property type="entry name" value="Cytidine Deaminase, domain 2"/>
    <property type="match status" value="2"/>
</dbReference>
<evidence type="ECO:0000313" key="3">
    <source>
        <dbReference type="EMBL" id="KAL0902873.1"/>
    </source>
</evidence>
<evidence type="ECO:0000259" key="2">
    <source>
        <dbReference type="PROSITE" id="PS50249"/>
    </source>
</evidence>
<gene>
    <name evidence="3" type="ORF">M5K25_028451</name>
</gene>
<dbReference type="EMBL" id="JANQDX010000081">
    <property type="protein sequence ID" value="KAL0902873.1"/>
    <property type="molecule type" value="Genomic_DNA"/>
</dbReference>
<dbReference type="PROSITE" id="PS50249">
    <property type="entry name" value="MPN"/>
    <property type="match status" value="1"/>
</dbReference>
<keyword evidence="4" id="KW-1185">Reference proteome</keyword>
<evidence type="ECO:0000256" key="1">
    <source>
        <dbReference type="SAM" id="MobiDB-lite"/>
    </source>
</evidence>
<feature type="region of interest" description="Disordered" evidence="1">
    <location>
        <begin position="338"/>
        <end position="378"/>
    </location>
</feature>
<dbReference type="InterPro" id="IPR050242">
    <property type="entry name" value="JAMM_MPN+_peptidase_M67A"/>
</dbReference>
<dbReference type="AlphaFoldDB" id="A0ABD0TT94"/>
<dbReference type="Proteomes" id="UP001552299">
    <property type="component" value="Unassembled WGS sequence"/>
</dbReference>